<dbReference type="PANTHER" id="PTHR36439:SF1">
    <property type="entry name" value="DUF1697 DOMAIN-CONTAINING PROTEIN"/>
    <property type="match status" value="1"/>
</dbReference>
<sequence>MTRWVALLRGINVGGHRQVPMAALRALCGELGFEDPRTYIASGNAMFGSTEDAETIAIALEAALPGRFGFACDVIVRSAAQWRACLQANPFEGDADALPKMLHLALPRRILKPGAGKAIAERAQAGERISEAGGALWIDYGSGGVANTKLSPAFIDTCAGSTVTARNLKSVEAIDALLHDR</sequence>
<evidence type="ECO:0000313" key="2">
    <source>
        <dbReference type="Proteomes" id="UP000018851"/>
    </source>
</evidence>
<proteinExistence type="predicted"/>
<dbReference type="Pfam" id="PF08002">
    <property type="entry name" value="DUF1697"/>
    <property type="match status" value="1"/>
</dbReference>
<dbReference type="PIRSF" id="PIRSF008502">
    <property type="entry name" value="UCP008502"/>
    <property type="match status" value="1"/>
</dbReference>
<dbReference type="HOGENOM" id="CLU_106303_3_0_5"/>
<keyword evidence="2" id="KW-1185">Reference proteome</keyword>
<dbReference type="PATRIC" id="fig|1123269.5.peg.5392"/>
<dbReference type="AlphaFoldDB" id="W0AIY5"/>
<dbReference type="PANTHER" id="PTHR36439">
    <property type="entry name" value="BLL4334 PROTEIN"/>
    <property type="match status" value="1"/>
</dbReference>
<dbReference type="Gene3D" id="3.30.70.1280">
    <property type="entry name" value="SP0830-like domains"/>
    <property type="match status" value="1"/>
</dbReference>
<reference evidence="1 2" key="1">
    <citation type="submission" date="2013-07" db="EMBL/GenBank/DDBJ databases">
        <title>Completed genome of Sphingomonas sanxanigenens NX02.</title>
        <authorList>
            <person name="Ma T."/>
            <person name="Huang H."/>
            <person name="Wu M."/>
            <person name="Li X."/>
            <person name="Li G."/>
        </authorList>
    </citation>
    <scope>NUCLEOTIDE SEQUENCE [LARGE SCALE GENOMIC DNA]</scope>
    <source>
        <strain evidence="1 2">NX02</strain>
    </source>
</reference>
<dbReference type="InterPro" id="IPR012545">
    <property type="entry name" value="DUF1697"/>
</dbReference>
<dbReference type="eggNOG" id="COG3797">
    <property type="taxonomic scope" value="Bacteria"/>
</dbReference>
<protein>
    <recommendedName>
        <fullName evidence="3">DUF1697 domain-containing protein</fullName>
    </recommendedName>
</protein>
<dbReference type="SUPFAM" id="SSF160379">
    <property type="entry name" value="SP0830-like"/>
    <property type="match status" value="1"/>
</dbReference>
<dbReference type="KEGG" id="ssan:NX02_27475"/>
<evidence type="ECO:0008006" key="3">
    <source>
        <dbReference type="Google" id="ProtNLM"/>
    </source>
</evidence>
<accession>W0AIY5</accession>
<name>W0AIY5_9SPHN</name>
<dbReference type="RefSeq" id="WP_025295178.1">
    <property type="nucleotide sequence ID" value="NZ_CP006644.1"/>
</dbReference>
<gene>
    <name evidence="1" type="ORF">NX02_27475</name>
</gene>
<dbReference type="Proteomes" id="UP000018851">
    <property type="component" value="Chromosome"/>
</dbReference>
<evidence type="ECO:0000313" key="1">
    <source>
        <dbReference type="EMBL" id="AHE57081.1"/>
    </source>
</evidence>
<dbReference type="STRING" id="1123269.NX02_27475"/>
<dbReference type="EMBL" id="CP006644">
    <property type="protein sequence ID" value="AHE57081.1"/>
    <property type="molecule type" value="Genomic_DNA"/>
</dbReference>
<organism evidence="1 2">
    <name type="scientific">Sphingomonas sanxanigenens DSM 19645 = NX02</name>
    <dbReference type="NCBI Taxonomy" id="1123269"/>
    <lineage>
        <taxon>Bacteria</taxon>
        <taxon>Pseudomonadati</taxon>
        <taxon>Pseudomonadota</taxon>
        <taxon>Alphaproteobacteria</taxon>
        <taxon>Sphingomonadales</taxon>
        <taxon>Sphingomonadaceae</taxon>
        <taxon>Sphingomonas</taxon>
    </lineage>
</organism>
<dbReference type="OrthoDB" id="9806494at2"/>